<keyword evidence="2" id="KW-1003">Cell membrane</keyword>
<comment type="caution">
    <text evidence="7">The sequence shown here is derived from an EMBL/GenBank/DDBJ whole genome shotgun (WGS) entry which is preliminary data.</text>
</comment>
<proteinExistence type="predicted"/>
<dbReference type="EMBL" id="JXQW01000062">
    <property type="protein sequence ID" value="KIP96638.1"/>
    <property type="molecule type" value="Genomic_DNA"/>
</dbReference>
<evidence type="ECO:0000256" key="6">
    <source>
        <dbReference type="SAM" id="Phobius"/>
    </source>
</evidence>
<dbReference type="Proteomes" id="UP000032068">
    <property type="component" value="Unassembled WGS sequence"/>
</dbReference>
<dbReference type="OrthoDB" id="5998304at2"/>
<feature type="transmembrane region" description="Helical" evidence="6">
    <location>
        <begin position="90"/>
        <end position="115"/>
    </location>
</feature>
<dbReference type="PANTHER" id="PTHR39087:SF2">
    <property type="entry name" value="UPF0104 MEMBRANE PROTEIN MJ1595"/>
    <property type="match status" value="1"/>
</dbReference>
<feature type="transmembrane region" description="Helical" evidence="6">
    <location>
        <begin position="282"/>
        <end position="307"/>
    </location>
</feature>
<reference evidence="7 8" key="1">
    <citation type="submission" date="2014-12" db="EMBL/GenBank/DDBJ databases">
        <title>16Stimator: statistical estimation of ribosomal gene copy numbers from draft genome assemblies.</title>
        <authorList>
            <person name="Perisin M.A."/>
            <person name="Vetter M."/>
            <person name="Gilbert J.A."/>
            <person name="Bergelson J."/>
        </authorList>
    </citation>
    <scope>NUCLEOTIDE SEQUENCE [LARGE SCALE GENOMIC DNA]</scope>
    <source>
        <strain evidence="7 8">MEJ086</strain>
    </source>
</reference>
<accession>A0A0D0JMM8</accession>
<dbReference type="GO" id="GO:0005886">
    <property type="term" value="C:plasma membrane"/>
    <property type="evidence" value="ECO:0007669"/>
    <property type="project" value="UniProtKB-SubCell"/>
</dbReference>
<evidence type="ECO:0000256" key="4">
    <source>
        <dbReference type="ARBA" id="ARBA00022989"/>
    </source>
</evidence>
<comment type="subcellular location">
    <subcellularLocation>
        <location evidence="1">Cell membrane</location>
        <topology evidence="1">Multi-pass membrane protein</topology>
    </subcellularLocation>
</comment>
<keyword evidence="3 6" id="KW-0812">Transmembrane</keyword>
<dbReference type="Pfam" id="PF03706">
    <property type="entry name" value="LPG_synthase_TM"/>
    <property type="match status" value="1"/>
</dbReference>
<feature type="transmembrane region" description="Helical" evidence="6">
    <location>
        <begin position="237"/>
        <end position="270"/>
    </location>
</feature>
<name>A0A0D0JMM8_9PSED</name>
<dbReference type="InterPro" id="IPR022791">
    <property type="entry name" value="L-PG_synthase/AglD"/>
</dbReference>
<evidence type="ECO:0000256" key="3">
    <source>
        <dbReference type="ARBA" id="ARBA00022692"/>
    </source>
</evidence>
<feature type="transmembrane region" description="Helical" evidence="6">
    <location>
        <begin position="48"/>
        <end position="70"/>
    </location>
</feature>
<dbReference type="AlphaFoldDB" id="A0A0D0JMM8"/>
<evidence type="ECO:0000313" key="7">
    <source>
        <dbReference type="EMBL" id="KIP96638.1"/>
    </source>
</evidence>
<feature type="transmembrane region" description="Helical" evidence="6">
    <location>
        <begin position="207"/>
        <end position="231"/>
    </location>
</feature>
<dbReference type="RefSeq" id="WP_042555690.1">
    <property type="nucleotide sequence ID" value="NZ_JXQW01000062.1"/>
</dbReference>
<keyword evidence="4 6" id="KW-1133">Transmembrane helix</keyword>
<feature type="transmembrane region" description="Helical" evidence="6">
    <location>
        <begin position="136"/>
        <end position="156"/>
    </location>
</feature>
<keyword evidence="5 6" id="KW-0472">Membrane</keyword>
<protein>
    <submittedName>
        <fullName evidence="7">Membrane protein</fullName>
    </submittedName>
</protein>
<organism evidence="7 8">
    <name type="scientific">Pseudomonas fulva</name>
    <dbReference type="NCBI Taxonomy" id="47880"/>
    <lineage>
        <taxon>Bacteria</taxon>
        <taxon>Pseudomonadati</taxon>
        <taxon>Pseudomonadota</taxon>
        <taxon>Gammaproteobacteria</taxon>
        <taxon>Pseudomonadales</taxon>
        <taxon>Pseudomonadaceae</taxon>
        <taxon>Pseudomonas</taxon>
    </lineage>
</organism>
<evidence type="ECO:0000256" key="5">
    <source>
        <dbReference type="ARBA" id="ARBA00023136"/>
    </source>
</evidence>
<dbReference type="PANTHER" id="PTHR39087">
    <property type="entry name" value="UPF0104 MEMBRANE PROTEIN MJ1595"/>
    <property type="match status" value="1"/>
</dbReference>
<feature type="transmembrane region" description="Helical" evidence="6">
    <location>
        <begin position="162"/>
        <end position="186"/>
    </location>
</feature>
<feature type="transmembrane region" description="Helical" evidence="6">
    <location>
        <begin position="15"/>
        <end position="36"/>
    </location>
</feature>
<evidence type="ECO:0000256" key="2">
    <source>
        <dbReference type="ARBA" id="ARBA00022475"/>
    </source>
</evidence>
<gene>
    <name evidence="7" type="ORF">RU08_20480</name>
</gene>
<sequence>MSEPDDKQGKPVWRWAKRLLTLCFFILVPVLLFMLVKNLDWQEVSKALRGYSSGILLAAIGVSALSYAVYSSFDLIGRAYTGHKLPARQILPLTFVCYAFTLNLSSWVGGVALRYRLYSRLGLKVSTITRVLSMSLITNWLGYILLAGVIFTFGLLKLPEGWAIGATGLRIIGLALLAVGIGYLLACQFSKRRTWKVRGHELTLPALPMALLQAGLGALNWSLMALIIYLLLPEEAFYPMILGILMISSIAGVITHIPAGLGVIEAVFIALLQHEMSKGSIVAALIGYRAIYFLLPLAVACVVYLVLEKRAKKLRQNGNQDASSEATDPA</sequence>
<evidence type="ECO:0000256" key="1">
    <source>
        <dbReference type="ARBA" id="ARBA00004651"/>
    </source>
</evidence>
<evidence type="ECO:0000313" key="8">
    <source>
        <dbReference type="Proteomes" id="UP000032068"/>
    </source>
</evidence>